<reference evidence="3" key="1">
    <citation type="submission" date="2021-03" db="EMBL/GenBank/DDBJ databases">
        <authorList>
            <person name="Bekaert M."/>
        </authorList>
    </citation>
    <scope>NUCLEOTIDE SEQUENCE</scope>
</reference>
<sequence>MASLTSVFCGPCGFVGDTKNAKNWCIHCEEGFCIDCEKYHRSMKISRDHQFISIEAYPKHAKISTAFVDLEKTISATLESVQECVSDQDLAIVTTENDSESIKKVVEDTRKTLHQYVDQLQQKLLFDLESKHESCKTKYSNVLKELKIAEKDLETMKEHMSQIKDGCTILPYDRILTAHYWDSTELTDCNMNGEDVCVFPVSNKPFDLTTIDTQRIAVTYGMKPYIEIINIKKNSVDKQIECENNCWGIAYQDEKLYVIVYYKGIVEMDLDGNTLNTIDIESETVYYIATSRDFIYYTDNTKDELHCCSMTGEEMWFLKTNPS</sequence>
<dbReference type="InterPro" id="IPR000315">
    <property type="entry name" value="Znf_B-box"/>
</dbReference>
<evidence type="ECO:0000256" key="1">
    <source>
        <dbReference type="PROSITE-ProRule" id="PRU00024"/>
    </source>
</evidence>
<name>A0A8S3QTM5_MYTED</name>
<organism evidence="3 4">
    <name type="scientific">Mytilus edulis</name>
    <name type="common">Blue mussel</name>
    <dbReference type="NCBI Taxonomy" id="6550"/>
    <lineage>
        <taxon>Eukaryota</taxon>
        <taxon>Metazoa</taxon>
        <taxon>Spiralia</taxon>
        <taxon>Lophotrochozoa</taxon>
        <taxon>Mollusca</taxon>
        <taxon>Bivalvia</taxon>
        <taxon>Autobranchia</taxon>
        <taxon>Pteriomorphia</taxon>
        <taxon>Mytilida</taxon>
        <taxon>Mytiloidea</taxon>
        <taxon>Mytilidae</taxon>
        <taxon>Mytilinae</taxon>
        <taxon>Mytilus</taxon>
    </lineage>
</organism>
<dbReference type="AlphaFoldDB" id="A0A8S3QTM5"/>
<accession>A0A8S3QTM5</accession>
<evidence type="ECO:0000313" key="3">
    <source>
        <dbReference type="EMBL" id="CAG2198253.1"/>
    </source>
</evidence>
<evidence type="ECO:0000313" key="4">
    <source>
        <dbReference type="Proteomes" id="UP000683360"/>
    </source>
</evidence>
<keyword evidence="1" id="KW-0862">Zinc</keyword>
<dbReference type="CDD" id="cd19757">
    <property type="entry name" value="Bbox1"/>
    <property type="match status" value="1"/>
</dbReference>
<feature type="domain" description="B box-type" evidence="2">
    <location>
        <begin position="4"/>
        <end position="54"/>
    </location>
</feature>
<proteinExistence type="predicted"/>
<dbReference type="GO" id="GO:0008270">
    <property type="term" value="F:zinc ion binding"/>
    <property type="evidence" value="ECO:0007669"/>
    <property type="project" value="UniProtKB-KW"/>
</dbReference>
<keyword evidence="1" id="KW-0863">Zinc-finger</keyword>
<keyword evidence="1" id="KW-0479">Metal-binding</keyword>
<dbReference type="PROSITE" id="PS50119">
    <property type="entry name" value="ZF_BBOX"/>
    <property type="match status" value="1"/>
</dbReference>
<gene>
    <name evidence="3" type="ORF">MEDL_13029</name>
</gene>
<dbReference type="SUPFAM" id="SSF63825">
    <property type="entry name" value="YWTD domain"/>
    <property type="match status" value="1"/>
</dbReference>
<comment type="caution">
    <text evidence="3">The sequence shown here is derived from an EMBL/GenBank/DDBJ whole genome shotgun (WGS) entry which is preliminary data.</text>
</comment>
<dbReference type="OrthoDB" id="9992988at2759"/>
<dbReference type="EMBL" id="CAJPWZ010000673">
    <property type="protein sequence ID" value="CAG2198253.1"/>
    <property type="molecule type" value="Genomic_DNA"/>
</dbReference>
<protein>
    <recommendedName>
        <fullName evidence="2">B box-type domain-containing protein</fullName>
    </recommendedName>
</protein>
<dbReference type="Proteomes" id="UP000683360">
    <property type="component" value="Unassembled WGS sequence"/>
</dbReference>
<evidence type="ECO:0000259" key="2">
    <source>
        <dbReference type="PROSITE" id="PS50119"/>
    </source>
</evidence>
<keyword evidence="4" id="KW-1185">Reference proteome</keyword>